<evidence type="ECO:0000256" key="8">
    <source>
        <dbReference type="PROSITE-ProRule" id="PRU00460"/>
    </source>
</evidence>
<protein>
    <submittedName>
        <fullName evidence="11">Laminin EGF domain</fullName>
    </submittedName>
</protein>
<feature type="domain" description="Laminin EGF-like" evidence="10">
    <location>
        <begin position="5"/>
        <end position="54"/>
    </location>
</feature>
<keyword evidence="12" id="KW-1185">Reference proteome</keyword>
<dbReference type="SMART" id="SM00180">
    <property type="entry name" value="EGF_Lam"/>
    <property type="match status" value="1"/>
</dbReference>
<keyword evidence="5 8" id="KW-1015">Disulfide bond</keyword>
<evidence type="ECO:0000256" key="6">
    <source>
        <dbReference type="ARBA" id="ARBA00023180"/>
    </source>
</evidence>
<evidence type="ECO:0000259" key="10">
    <source>
        <dbReference type="PROSITE" id="PS50027"/>
    </source>
</evidence>
<dbReference type="GO" id="GO:0009888">
    <property type="term" value="P:tissue development"/>
    <property type="evidence" value="ECO:0007669"/>
    <property type="project" value="TreeGrafter"/>
</dbReference>
<dbReference type="CDD" id="cd00055">
    <property type="entry name" value="EGF_Lam"/>
    <property type="match status" value="1"/>
</dbReference>
<dbReference type="Gene3D" id="2.10.25.10">
    <property type="entry name" value="Laminin"/>
    <property type="match status" value="1"/>
</dbReference>
<dbReference type="SUPFAM" id="SSF57196">
    <property type="entry name" value="EGF/Laminin"/>
    <property type="match status" value="1"/>
</dbReference>
<dbReference type="Proteomes" id="UP001458880">
    <property type="component" value="Unassembled WGS sequence"/>
</dbReference>
<dbReference type="GO" id="GO:0005576">
    <property type="term" value="C:extracellular region"/>
    <property type="evidence" value="ECO:0007669"/>
    <property type="project" value="UniProtKB-SubCell"/>
</dbReference>
<proteinExistence type="predicted"/>
<dbReference type="PANTHER" id="PTHR10574">
    <property type="entry name" value="NETRIN/LAMININ-RELATED"/>
    <property type="match status" value="1"/>
</dbReference>
<sequence length="208" mass="23104">MDSACNCHPIGSSGKTCNQITGQCPCKDGVVGTTCNRCDHGYQQSRSQIAPCIRIPEVVMGTQQHDPYKNDGDTGPAGGAMEELKSETIMACWKNLWNEIVLSFEHTHDINSQLTTIFNIEQKIDGEGFNDITKEELSDYINEEDQVFTNEELEDLVKSSPEASNDEDEGQQEPPAWTLAGRTAQTLKEQIVEYDAIMEPSIKITNRS</sequence>
<dbReference type="PROSITE" id="PS01248">
    <property type="entry name" value="EGF_LAM_1"/>
    <property type="match status" value="1"/>
</dbReference>
<keyword evidence="2" id="KW-0964">Secreted</keyword>
<evidence type="ECO:0000256" key="7">
    <source>
        <dbReference type="ARBA" id="ARBA00023292"/>
    </source>
</evidence>
<keyword evidence="3" id="KW-0732">Signal</keyword>
<evidence type="ECO:0000256" key="4">
    <source>
        <dbReference type="ARBA" id="ARBA00022737"/>
    </source>
</evidence>
<dbReference type="GO" id="GO:0016358">
    <property type="term" value="P:dendrite development"/>
    <property type="evidence" value="ECO:0007669"/>
    <property type="project" value="TreeGrafter"/>
</dbReference>
<dbReference type="PROSITE" id="PS50027">
    <property type="entry name" value="EGF_LAM_2"/>
    <property type="match status" value="1"/>
</dbReference>
<name>A0AAW1N046_POPJA</name>
<evidence type="ECO:0000256" key="1">
    <source>
        <dbReference type="ARBA" id="ARBA00004613"/>
    </source>
</evidence>
<dbReference type="PANTHER" id="PTHR10574:SF365">
    <property type="entry name" value="NETRIN-A-RELATED"/>
    <property type="match status" value="1"/>
</dbReference>
<dbReference type="GO" id="GO:0005604">
    <property type="term" value="C:basement membrane"/>
    <property type="evidence" value="ECO:0007669"/>
    <property type="project" value="TreeGrafter"/>
</dbReference>
<evidence type="ECO:0000256" key="2">
    <source>
        <dbReference type="ARBA" id="ARBA00022525"/>
    </source>
</evidence>
<accession>A0AAW1N046</accession>
<evidence type="ECO:0000313" key="12">
    <source>
        <dbReference type="Proteomes" id="UP001458880"/>
    </source>
</evidence>
<feature type="disulfide bond" evidence="8">
    <location>
        <begin position="5"/>
        <end position="17"/>
    </location>
</feature>
<dbReference type="Pfam" id="PF00053">
    <property type="entry name" value="EGF_laminin"/>
    <property type="match status" value="1"/>
</dbReference>
<feature type="region of interest" description="Disordered" evidence="9">
    <location>
        <begin position="156"/>
        <end position="180"/>
    </location>
</feature>
<dbReference type="AlphaFoldDB" id="A0AAW1N046"/>
<feature type="disulfide bond" evidence="8">
    <location>
        <begin position="38"/>
        <end position="52"/>
    </location>
</feature>
<feature type="disulfide bond" evidence="8">
    <location>
        <begin position="7"/>
        <end position="24"/>
    </location>
</feature>
<evidence type="ECO:0000313" key="11">
    <source>
        <dbReference type="EMBL" id="KAK9751935.1"/>
    </source>
</evidence>
<organism evidence="11 12">
    <name type="scientific">Popillia japonica</name>
    <name type="common">Japanese beetle</name>
    <dbReference type="NCBI Taxonomy" id="7064"/>
    <lineage>
        <taxon>Eukaryota</taxon>
        <taxon>Metazoa</taxon>
        <taxon>Ecdysozoa</taxon>
        <taxon>Arthropoda</taxon>
        <taxon>Hexapoda</taxon>
        <taxon>Insecta</taxon>
        <taxon>Pterygota</taxon>
        <taxon>Neoptera</taxon>
        <taxon>Endopterygota</taxon>
        <taxon>Coleoptera</taxon>
        <taxon>Polyphaga</taxon>
        <taxon>Scarabaeiformia</taxon>
        <taxon>Scarabaeidae</taxon>
        <taxon>Rutelinae</taxon>
        <taxon>Popillia</taxon>
    </lineage>
</organism>
<evidence type="ECO:0000256" key="3">
    <source>
        <dbReference type="ARBA" id="ARBA00022729"/>
    </source>
</evidence>
<comment type="subcellular location">
    <subcellularLocation>
        <location evidence="1">Secreted</location>
    </subcellularLocation>
</comment>
<dbReference type="InterPro" id="IPR050440">
    <property type="entry name" value="Laminin/Netrin_ECM"/>
</dbReference>
<dbReference type="FunFam" id="2.10.25.10:FF:000048">
    <property type="entry name" value="Netrin 3"/>
    <property type="match status" value="1"/>
</dbReference>
<evidence type="ECO:0000256" key="9">
    <source>
        <dbReference type="SAM" id="MobiDB-lite"/>
    </source>
</evidence>
<comment type="caution">
    <text evidence="11">The sequence shown here is derived from an EMBL/GenBank/DDBJ whole genome shotgun (WGS) entry which is preliminary data.</text>
</comment>
<dbReference type="EMBL" id="JASPKY010000024">
    <property type="protein sequence ID" value="KAK9751935.1"/>
    <property type="molecule type" value="Genomic_DNA"/>
</dbReference>
<dbReference type="InterPro" id="IPR002049">
    <property type="entry name" value="LE_dom"/>
</dbReference>
<keyword evidence="6" id="KW-0325">Glycoprotein</keyword>
<dbReference type="GO" id="GO:0009887">
    <property type="term" value="P:animal organ morphogenesis"/>
    <property type="evidence" value="ECO:0007669"/>
    <property type="project" value="TreeGrafter"/>
</dbReference>
<feature type="disulfide bond" evidence="8">
    <location>
        <begin position="26"/>
        <end position="35"/>
    </location>
</feature>
<gene>
    <name evidence="11" type="ORF">QE152_g4622</name>
</gene>
<keyword evidence="7 8" id="KW-0424">Laminin EGF-like domain</keyword>
<evidence type="ECO:0000256" key="5">
    <source>
        <dbReference type="ARBA" id="ARBA00023157"/>
    </source>
</evidence>
<dbReference type="GO" id="GO:0008045">
    <property type="term" value="P:motor neuron axon guidance"/>
    <property type="evidence" value="ECO:0007669"/>
    <property type="project" value="TreeGrafter"/>
</dbReference>
<keyword evidence="4" id="KW-0677">Repeat</keyword>
<reference evidence="11 12" key="1">
    <citation type="journal article" date="2024" name="BMC Genomics">
        <title>De novo assembly and annotation of Popillia japonica's genome with initial clues to its potential as an invasive pest.</title>
        <authorList>
            <person name="Cucini C."/>
            <person name="Boschi S."/>
            <person name="Funari R."/>
            <person name="Cardaioli E."/>
            <person name="Iannotti N."/>
            <person name="Marturano G."/>
            <person name="Paoli F."/>
            <person name="Bruttini M."/>
            <person name="Carapelli A."/>
            <person name="Frati F."/>
            <person name="Nardi F."/>
        </authorList>
    </citation>
    <scope>NUCLEOTIDE SEQUENCE [LARGE SCALE GENOMIC DNA]</scope>
    <source>
        <strain evidence="11">DMR45628</strain>
    </source>
</reference>